<sequence>MTHIYGEFGHSYNLHVFTNVWYQQRSVHATFTNETEKMEMPSREVEELIPNLISEEDLGHNNLENNEPTWPLTVSLCKKCACDNEKVDCRDHNLLILEDDDLGGLISTNVVELDLSGNPIKALKRLPKLPIERLNLSRCDLSYLDGSPFLKLKNLEYLDLSYNQLPTSAITRMTLAGYLEDDFILPRRFPNIRSLSLAYNNIHSLQKDAFIFMTELQFLDLTGNPLVFIDQVTMAAITDLSKLKELRLSGCELESIPDGLLRRQRYLERLDLSSNKFTTVPTVLSETVNLLYLNLDGNLISSLTEKTALSNLSKLEELHFSGFTRLQSIGPGALGGLANLVSLYITDNPKLTNLDPNFLIWEENEEEKWPPIKQLYLNNNNISEISPDYVVNWGELVAANFSNNPYVCDCSNQWMVDVLVPMLRRIVKDDDNAMTCRKPPVLRSQAISYLHDISKQLECPSSVMMRTVNRPNTAIVLGIMIGIFVTFPMVFLIVLLWRRGFFLRCRKRMMRSDDKYEDEETDAF</sequence>
<evidence type="ECO:0000256" key="4">
    <source>
        <dbReference type="SAM" id="Phobius"/>
    </source>
</evidence>
<keyword evidence="3" id="KW-0677">Repeat</keyword>
<name>A0ABM3MC22_GALME</name>
<evidence type="ECO:0000313" key="7">
    <source>
        <dbReference type="RefSeq" id="XP_052748966.1"/>
    </source>
</evidence>
<dbReference type="PANTHER" id="PTHR24366">
    <property type="entry name" value="IG(IMMUNOGLOBULIN) AND LRR(LEUCINE RICH REPEAT) DOMAINS"/>
    <property type="match status" value="1"/>
</dbReference>
<dbReference type="RefSeq" id="XP_052748966.1">
    <property type="nucleotide sequence ID" value="XM_052893006.1"/>
</dbReference>
<dbReference type="GeneID" id="113517995"/>
<dbReference type="InterPro" id="IPR018184">
    <property type="entry name" value="Integrin_alpha_C_CS"/>
</dbReference>
<dbReference type="InterPro" id="IPR003591">
    <property type="entry name" value="Leu-rich_rpt_typical-subtyp"/>
</dbReference>
<dbReference type="Proteomes" id="UP001652740">
    <property type="component" value="Unplaced"/>
</dbReference>
<keyword evidence="4" id="KW-0812">Transmembrane</keyword>
<evidence type="ECO:0000256" key="3">
    <source>
        <dbReference type="ARBA" id="ARBA00022737"/>
    </source>
</evidence>
<dbReference type="SMART" id="SM00369">
    <property type="entry name" value="LRR_TYP"/>
    <property type="match status" value="7"/>
</dbReference>
<feature type="domain" description="LRRCT" evidence="5">
    <location>
        <begin position="404"/>
        <end position="460"/>
    </location>
</feature>
<dbReference type="Pfam" id="PF00560">
    <property type="entry name" value="LRR_1"/>
    <property type="match status" value="2"/>
</dbReference>
<keyword evidence="4" id="KW-0472">Membrane</keyword>
<dbReference type="InterPro" id="IPR000483">
    <property type="entry name" value="Cys-rich_flank_reg_C"/>
</dbReference>
<feature type="transmembrane region" description="Helical" evidence="4">
    <location>
        <begin position="474"/>
        <end position="497"/>
    </location>
</feature>
<dbReference type="Gene3D" id="3.80.10.10">
    <property type="entry name" value="Ribonuclease Inhibitor"/>
    <property type="match status" value="2"/>
</dbReference>
<dbReference type="PROSITE" id="PS51450">
    <property type="entry name" value="LRR"/>
    <property type="match status" value="2"/>
</dbReference>
<dbReference type="SUPFAM" id="SSF52058">
    <property type="entry name" value="L domain-like"/>
    <property type="match status" value="1"/>
</dbReference>
<dbReference type="PANTHER" id="PTHR24366:SF96">
    <property type="entry name" value="LEUCINE RICH REPEAT CONTAINING 53"/>
    <property type="match status" value="1"/>
</dbReference>
<dbReference type="InterPro" id="IPR032675">
    <property type="entry name" value="LRR_dom_sf"/>
</dbReference>
<organism evidence="6 7">
    <name type="scientific">Galleria mellonella</name>
    <name type="common">Greater wax moth</name>
    <dbReference type="NCBI Taxonomy" id="7137"/>
    <lineage>
        <taxon>Eukaryota</taxon>
        <taxon>Metazoa</taxon>
        <taxon>Ecdysozoa</taxon>
        <taxon>Arthropoda</taxon>
        <taxon>Hexapoda</taxon>
        <taxon>Insecta</taxon>
        <taxon>Pterygota</taxon>
        <taxon>Neoptera</taxon>
        <taxon>Endopterygota</taxon>
        <taxon>Lepidoptera</taxon>
        <taxon>Glossata</taxon>
        <taxon>Ditrysia</taxon>
        <taxon>Pyraloidea</taxon>
        <taxon>Pyralidae</taxon>
        <taxon>Galleriinae</taxon>
        <taxon>Galleria</taxon>
    </lineage>
</organism>
<gene>
    <name evidence="7" type="primary">LOC113517995</name>
</gene>
<keyword evidence="2" id="KW-0732">Signal</keyword>
<accession>A0ABM3MC22</accession>
<proteinExistence type="predicted"/>
<dbReference type="InterPro" id="IPR001611">
    <property type="entry name" value="Leu-rich_rpt"/>
</dbReference>
<evidence type="ECO:0000259" key="5">
    <source>
        <dbReference type="SMART" id="SM00082"/>
    </source>
</evidence>
<keyword evidence="4" id="KW-1133">Transmembrane helix</keyword>
<keyword evidence="6" id="KW-1185">Reference proteome</keyword>
<dbReference type="PROSITE" id="PS00242">
    <property type="entry name" value="INTEGRIN_ALPHA"/>
    <property type="match status" value="1"/>
</dbReference>
<reference evidence="7" key="1">
    <citation type="submission" date="2025-08" db="UniProtKB">
        <authorList>
            <consortium name="RefSeq"/>
        </authorList>
    </citation>
    <scope>IDENTIFICATION</scope>
    <source>
        <tissue evidence="7">Whole larvae</tissue>
    </source>
</reference>
<evidence type="ECO:0000256" key="1">
    <source>
        <dbReference type="ARBA" id="ARBA00022614"/>
    </source>
</evidence>
<evidence type="ECO:0000313" key="6">
    <source>
        <dbReference type="Proteomes" id="UP001652740"/>
    </source>
</evidence>
<keyword evidence="1" id="KW-0433">Leucine-rich repeat</keyword>
<evidence type="ECO:0000256" key="2">
    <source>
        <dbReference type="ARBA" id="ARBA00022729"/>
    </source>
</evidence>
<protein>
    <submittedName>
        <fullName evidence="7">Leucine-rich repeat neuronal protein 2-like isoform X1</fullName>
    </submittedName>
</protein>
<dbReference type="Pfam" id="PF13855">
    <property type="entry name" value="LRR_8"/>
    <property type="match status" value="2"/>
</dbReference>
<dbReference type="SMART" id="SM00082">
    <property type="entry name" value="LRRCT"/>
    <property type="match status" value="1"/>
</dbReference>